<accession>A0ABR2A334</accession>
<comment type="caution">
    <text evidence="1">The sequence shown here is derived from an EMBL/GenBank/DDBJ whole genome shotgun (WGS) entry which is preliminary data.</text>
</comment>
<name>A0ABR2A334_9ROSI</name>
<evidence type="ECO:0000313" key="1">
    <source>
        <dbReference type="EMBL" id="KAK8487348.1"/>
    </source>
</evidence>
<protein>
    <submittedName>
        <fullName evidence="1">Uncharacterized protein</fullName>
    </submittedName>
</protein>
<organism evidence="1 2">
    <name type="scientific">Hibiscus sabdariffa</name>
    <name type="common">roselle</name>
    <dbReference type="NCBI Taxonomy" id="183260"/>
    <lineage>
        <taxon>Eukaryota</taxon>
        <taxon>Viridiplantae</taxon>
        <taxon>Streptophyta</taxon>
        <taxon>Embryophyta</taxon>
        <taxon>Tracheophyta</taxon>
        <taxon>Spermatophyta</taxon>
        <taxon>Magnoliopsida</taxon>
        <taxon>eudicotyledons</taxon>
        <taxon>Gunneridae</taxon>
        <taxon>Pentapetalae</taxon>
        <taxon>rosids</taxon>
        <taxon>malvids</taxon>
        <taxon>Malvales</taxon>
        <taxon>Malvaceae</taxon>
        <taxon>Malvoideae</taxon>
        <taxon>Hibiscus</taxon>
    </lineage>
</organism>
<dbReference type="EMBL" id="JBBPBN010000400">
    <property type="protein sequence ID" value="KAK8487348.1"/>
    <property type="molecule type" value="Genomic_DNA"/>
</dbReference>
<dbReference type="Proteomes" id="UP001396334">
    <property type="component" value="Unassembled WGS sequence"/>
</dbReference>
<gene>
    <name evidence="1" type="ORF">V6N11_021421</name>
</gene>
<sequence length="88" mass="9187">MESIPVVEAVTSNHVLAFDSIVDSEVVLASGAIDTIYVVDIGFNAIVVTAEVTGDVACLDKGNVKHFTVDYSIVVTGDGISYPNNVEG</sequence>
<keyword evidence="2" id="KW-1185">Reference proteome</keyword>
<proteinExistence type="predicted"/>
<reference evidence="1 2" key="1">
    <citation type="journal article" date="2024" name="G3 (Bethesda)">
        <title>Genome assembly of Hibiscus sabdariffa L. provides insights into metabolisms of medicinal natural products.</title>
        <authorList>
            <person name="Kim T."/>
        </authorList>
    </citation>
    <scope>NUCLEOTIDE SEQUENCE [LARGE SCALE GENOMIC DNA]</scope>
    <source>
        <strain evidence="1">TK-2024</strain>
        <tissue evidence="1">Old leaves</tissue>
    </source>
</reference>
<evidence type="ECO:0000313" key="2">
    <source>
        <dbReference type="Proteomes" id="UP001396334"/>
    </source>
</evidence>